<dbReference type="GO" id="GO:0006364">
    <property type="term" value="P:rRNA processing"/>
    <property type="evidence" value="ECO:0007669"/>
    <property type="project" value="TreeGrafter"/>
</dbReference>
<dbReference type="OrthoDB" id="10250769at2759"/>
<dbReference type="Proteomes" id="UP000274429">
    <property type="component" value="Unassembled WGS sequence"/>
</dbReference>
<organism evidence="1 2">
    <name type="scientific">Hydatigena taeniaeformis</name>
    <name type="common">Feline tapeworm</name>
    <name type="synonym">Taenia taeniaeformis</name>
    <dbReference type="NCBI Taxonomy" id="6205"/>
    <lineage>
        <taxon>Eukaryota</taxon>
        <taxon>Metazoa</taxon>
        <taxon>Spiralia</taxon>
        <taxon>Lophotrochozoa</taxon>
        <taxon>Platyhelminthes</taxon>
        <taxon>Cestoda</taxon>
        <taxon>Eucestoda</taxon>
        <taxon>Cyclophyllidea</taxon>
        <taxon>Taeniidae</taxon>
        <taxon>Hydatigera</taxon>
    </lineage>
</organism>
<evidence type="ECO:0000313" key="1">
    <source>
        <dbReference type="EMBL" id="VDM27361.1"/>
    </source>
</evidence>
<evidence type="ECO:0000313" key="2">
    <source>
        <dbReference type="Proteomes" id="UP000274429"/>
    </source>
</evidence>
<dbReference type="AlphaFoldDB" id="A0A3P7EVL3"/>
<proteinExistence type="predicted"/>
<dbReference type="PANTHER" id="PTHR22840">
    <property type="entry name" value="WD REPEAT-CONTAINING PROTEIN 36"/>
    <property type="match status" value="1"/>
</dbReference>
<dbReference type="InterPro" id="IPR036322">
    <property type="entry name" value="WD40_repeat_dom_sf"/>
</dbReference>
<dbReference type="GO" id="GO:0034388">
    <property type="term" value="C:Pwp2p-containing subcomplex of 90S preribosome"/>
    <property type="evidence" value="ECO:0007669"/>
    <property type="project" value="TreeGrafter"/>
</dbReference>
<dbReference type="InterPro" id="IPR015943">
    <property type="entry name" value="WD40/YVTN_repeat-like_dom_sf"/>
</dbReference>
<sequence>MGVSEALRRAGIENFVEPNASIYLLAGSESGRLSMWELESDGTCRAVNQAEDFHLARVVHFFCIPSGEAAGALVSSGADNCVKVSFFDRPDSVPIAKHIRSGHFLPPCKIAFWTGGTAGGSLLVSGGPDSQLR</sequence>
<protein>
    <submittedName>
        <fullName evidence="1">Uncharacterized protein</fullName>
    </submittedName>
</protein>
<reference evidence="1 2" key="1">
    <citation type="submission" date="2018-11" db="EMBL/GenBank/DDBJ databases">
        <authorList>
            <consortium name="Pathogen Informatics"/>
        </authorList>
    </citation>
    <scope>NUCLEOTIDE SEQUENCE [LARGE SCALE GENOMIC DNA]</scope>
</reference>
<dbReference type="GO" id="GO:0032040">
    <property type="term" value="C:small-subunit processome"/>
    <property type="evidence" value="ECO:0007669"/>
    <property type="project" value="TreeGrafter"/>
</dbReference>
<dbReference type="Gene3D" id="2.130.10.10">
    <property type="entry name" value="YVTN repeat-like/Quinoprotein amine dehydrogenase"/>
    <property type="match status" value="2"/>
</dbReference>
<accession>A0A3P7EVL3</accession>
<dbReference type="SUPFAM" id="SSF50978">
    <property type="entry name" value="WD40 repeat-like"/>
    <property type="match status" value="1"/>
</dbReference>
<gene>
    <name evidence="1" type="ORF">TTAC_LOCUS5640</name>
</gene>
<name>A0A3P7EVL3_HYDTA</name>
<dbReference type="EMBL" id="UYWX01008345">
    <property type="protein sequence ID" value="VDM27361.1"/>
    <property type="molecule type" value="Genomic_DNA"/>
</dbReference>
<dbReference type="PANTHER" id="PTHR22840:SF12">
    <property type="entry name" value="WD REPEAT-CONTAINING PROTEIN 36"/>
    <property type="match status" value="1"/>
</dbReference>
<keyword evidence="2" id="KW-1185">Reference proteome</keyword>